<dbReference type="SMART" id="SM00212">
    <property type="entry name" value="UBCc"/>
    <property type="match status" value="1"/>
</dbReference>
<dbReference type="EnsemblPlants" id="EMT30581">
    <property type="protein sequence ID" value="EMT30581"/>
    <property type="gene ID" value="F775_15926"/>
</dbReference>
<dbReference type="InterPro" id="IPR000608">
    <property type="entry name" value="UBC"/>
</dbReference>
<dbReference type="SUPFAM" id="SSF54495">
    <property type="entry name" value="UBC-like"/>
    <property type="match status" value="1"/>
</dbReference>
<dbReference type="PANTHER" id="PTHR46116:SF47">
    <property type="entry name" value="UBC CORE DOMAIN-CONTAINING PROTEIN"/>
    <property type="match status" value="1"/>
</dbReference>
<keyword evidence="2" id="KW-0833">Ubl conjugation pathway</keyword>
<evidence type="ECO:0000256" key="1">
    <source>
        <dbReference type="ARBA" id="ARBA00022679"/>
    </source>
</evidence>
<proteinExistence type="predicted"/>
<dbReference type="Pfam" id="PF00179">
    <property type="entry name" value="UQ_con"/>
    <property type="match status" value="1"/>
</dbReference>
<name>M8D2T5_AEGTA</name>
<dbReference type="PANTHER" id="PTHR46116">
    <property type="entry name" value="(E3-INDEPENDENT) E2 UBIQUITIN-CONJUGATING ENZYME"/>
    <property type="match status" value="1"/>
</dbReference>
<dbReference type="GO" id="GO:0061631">
    <property type="term" value="F:ubiquitin conjugating enzyme activity"/>
    <property type="evidence" value="ECO:0007669"/>
    <property type="project" value="TreeGrafter"/>
</dbReference>
<accession>M8D2T5</accession>
<dbReference type="InterPro" id="IPR016135">
    <property type="entry name" value="UBQ-conjugating_enzyme/RWD"/>
</dbReference>
<sequence length="252" mass="28105">MEYILSHVVGSGGGKKWVKIVQEWKILQDSLPDTIYVRAFEDRMDLLRVAMVGASGTPYQDGLFFFDLQLPLSYPDVPPQVYYHSFGNRLNPNLYASGTVCHSLLNTFGGEGTEVWVPGTSSLLQVAVSLQALVLNNQPYYNEANSEHLVGTPRGHRHALPYNENAFLLTLRTMLHLLRRPPRGFEGFIRDHFRRCGRCILATCEAYLQGCVPADHGRMELSCSTGLRIALDNVLPRLTAAFTQIGDEGSCC</sequence>
<dbReference type="Gene3D" id="3.10.110.10">
    <property type="entry name" value="Ubiquitin Conjugating Enzyme"/>
    <property type="match status" value="1"/>
</dbReference>
<dbReference type="AlphaFoldDB" id="M8D2T5"/>
<dbReference type="PROSITE" id="PS50127">
    <property type="entry name" value="UBC_2"/>
    <property type="match status" value="1"/>
</dbReference>
<dbReference type="CDD" id="cd23837">
    <property type="entry name" value="UBCc_UBE2O"/>
    <property type="match status" value="1"/>
</dbReference>
<evidence type="ECO:0000313" key="3">
    <source>
        <dbReference type="EnsemblPlants" id="EMT30581"/>
    </source>
</evidence>
<organism evidence="3">
    <name type="scientific">Aegilops tauschii</name>
    <name type="common">Tausch's goatgrass</name>
    <name type="synonym">Aegilops squarrosa</name>
    <dbReference type="NCBI Taxonomy" id="37682"/>
    <lineage>
        <taxon>Eukaryota</taxon>
        <taxon>Viridiplantae</taxon>
        <taxon>Streptophyta</taxon>
        <taxon>Embryophyta</taxon>
        <taxon>Tracheophyta</taxon>
        <taxon>Spermatophyta</taxon>
        <taxon>Magnoliopsida</taxon>
        <taxon>Liliopsida</taxon>
        <taxon>Poales</taxon>
        <taxon>Poaceae</taxon>
        <taxon>BOP clade</taxon>
        <taxon>Pooideae</taxon>
        <taxon>Triticodae</taxon>
        <taxon>Triticeae</taxon>
        <taxon>Triticinae</taxon>
        <taxon>Aegilops</taxon>
    </lineage>
</organism>
<keyword evidence="1" id="KW-0808">Transferase</keyword>
<protein>
    <submittedName>
        <fullName evidence="3">Putative ubiquitin carrier protein E2 23</fullName>
    </submittedName>
</protein>
<evidence type="ECO:0000256" key="2">
    <source>
        <dbReference type="ARBA" id="ARBA00022786"/>
    </source>
</evidence>
<reference evidence="3" key="1">
    <citation type="submission" date="2015-06" db="UniProtKB">
        <authorList>
            <consortium name="EnsemblPlants"/>
        </authorList>
    </citation>
    <scope>IDENTIFICATION</scope>
</reference>